<keyword evidence="4" id="KW-0472">Membrane</keyword>
<accession>A0ABU3TTE3</accession>
<dbReference type="RefSeq" id="WP_316070631.1">
    <property type="nucleotide sequence ID" value="NZ_JAVNWW010000003.1"/>
</dbReference>
<dbReference type="PANTHER" id="PTHR43280:SF2">
    <property type="entry name" value="HTH-TYPE TRANSCRIPTIONAL REGULATOR EXSA"/>
    <property type="match status" value="1"/>
</dbReference>
<dbReference type="InterPro" id="IPR018062">
    <property type="entry name" value="HTH_AraC-typ_CS"/>
</dbReference>
<keyword evidence="2" id="KW-0238">DNA-binding</keyword>
<dbReference type="Gene3D" id="1.10.10.60">
    <property type="entry name" value="Homeodomain-like"/>
    <property type="match status" value="1"/>
</dbReference>
<evidence type="ECO:0000313" key="6">
    <source>
        <dbReference type="EMBL" id="MDU0808932.1"/>
    </source>
</evidence>
<feature type="transmembrane region" description="Helical" evidence="4">
    <location>
        <begin position="31"/>
        <end position="51"/>
    </location>
</feature>
<dbReference type="EMBL" id="JAVNWW010000003">
    <property type="protein sequence ID" value="MDU0808932.1"/>
    <property type="molecule type" value="Genomic_DNA"/>
</dbReference>
<evidence type="ECO:0000256" key="2">
    <source>
        <dbReference type="ARBA" id="ARBA00023125"/>
    </source>
</evidence>
<dbReference type="Proteomes" id="UP001249959">
    <property type="component" value="Unassembled WGS sequence"/>
</dbReference>
<dbReference type="PROSITE" id="PS00041">
    <property type="entry name" value="HTH_ARAC_FAMILY_1"/>
    <property type="match status" value="1"/>
</dbReference>
<dbReference type="PANTHER" id="PTHR43280">
    <property type="entry name" value="ARAC-FAMILY TRANSCRIPTIONAL REGULATOR"/>
    <property type="match status" value="1"/>
</dbReference>
<feature type="transmembrane region" description="Helical" evidence="4">
    <location>
        <begin position="93"/>
        <end position="114"/>
    </location>
</feature>
<evidence type="ECO:0000259" key="5">
    <source>
        <dbReference type="PROSITE" id="PS01124"/>
    </source>
</evidence>
<proteinExistence type="predicted"/>
<dbReference type="SMART" id="SM00342">
    <property type="entry name" value="HTH_ARAC"/>
    <property type="match status" value="1"/>
</dbReference>
<comment type="caution">
    <text evidence="6">The sequence shown here is derived from an EMBL/GenBank/DDBJ whole genome shotgun (WGS) entry which is preliminary data.</text>
</comment>
<protein>
    <submittedName>
        <fullName evidence="6">AraC family transcriptional regulator</fullName>
    </submittedName>
</protein>
<dbReference type="PROSITE" id="PS01124">
    <property type="entry name" value="HTH_ARAC_FAMILY_2"/>
    <property type="match status" value="1"/>
</dbReference>
<dbReference type="InterPro" id="IPR018060">
    <property type="entry name" value="HTH_AraC"/>
</dbReference>
<gene>
    <name evidence="6" type="ORF">PQG45_07780</name>
</gene>
<keyword evidence="1" id="KW-0805">Transcription regulation</keyword>
<feature type="transmembrane region" description="Helical" evidence="4">
    <location>
        <begin position="232"/>
        <end position="255"/>
    </location>
</feature>
<feature type="transmembrane region" description="Helical" evidence="4">
    <location>
        <begin position="188"/>
        <end position="212"/>
    </location>
</feature>
<dbReference type="InterPro" id="IPR009057">
    <property type="entry name" value="Homeodomain-like_sf"/>
</dbReference>
<organism evidence="6 7">
    <name type="scientific">Aquirufa regiilacus</name>
    <dbReference type="NCBI Taxonomy" id="3024868"/>
    <lineage>
        <taxon>Bacteria</taxon>
        <taxon>Pseudomonadati</taxon>
        <taxon>Bacteroidota</taxon>
        <taxon>Cytophagia</taxon>
        <taxon>Cytophagales</taxon>
        <taxon>Flectobacillaceae</taxon>
        <taxon>Aquirufa</taxon>
    </lineage>
</organism>
<evidence type="ECO:0000256" key="4">
    <source>
        <dbReference type="SAM" id="Phobius"/>
    </source>
</evidence>
<feature type="transmembrane region" description="Helical" evidence="4">
    <location>
        <begin position="57"/>
        <end position="81"/>
    </location>
</feature>
<keyword evidence="4" id="KW-1133">Transmembrane helix</keyword>
<reference evidence="6 7" key="1">
    <citation type="submission" date="2023-09" db="EMBL/GenBank/DDBJ databases">
        <title>Aquirufa genomes.</title>
        <authorList>
            <person name="Pitt A."/>
        </authorList>
    </citation>
    <scope>NUCLEOTIDE SEQUENCE [LARGE SCALE GENOMIC DNA]</scope>
    <source>
        <strain evidence="6 7">LEOWEIH-7C</strain>
    </source>
</reference>
<dbReference type="SUPFAM" id="SSF46689">
    <property type="entry name" value="Homeodomain-like"/>
    <property type="match status" value="1"/>
</dbReference>
<dbReference type="Pfam" id="PF12833">
    <property type="entry name" value="HTH_18"/>
    <property type="match status" value="1"/>
</dbReference>
<evidence type="ECO:0000256" key="1">
    <source>
        <dbReference type="ARBA" id="ARBA00023015"/>
    </source>
</evidence>
<keyword evidence="3" id="KW-0804">Transcription</keyword>
<feature type="transmembrane region" description="Helical" evidence="4">
    <location>
        <begin position="6"/>
        <end position="24"/>
    </location>
</feature>
<name>A0ABU3TTE3_9BACT</name>
<evidence type="ECO:0000313" key="7">
    <source>
        <dbReference type="Proteomes" id="UP001249959"/>
    </source>
</evidence>
<keyword evidence="4" id="KW-0812">Transmembrane</keyword>
<feature type="domain" description="HTH araC/xylS-type" evidence="5">
    <location>
        <begin position="292"/>
        <end position="395"/>
    </location>
</feature>
<keyword evidence="7" id="KW-1185">Reference proteome</keyword>
<evidence type="ECO:0000256" key="3">
    <source>
        <dbReference type="ARBA" id="ARBA00023163"/>
    </source>
</evidence>
<sequence length="401" mass="46385">MSHLEILAPVFGIFTSFILLYYLSSLNRSNIFLALFFLCCNLVVMVYFGLHYSKMEFWEGICFVHFLPLSFLLGPTLFYYVKHTVSENKSFSWTDALHLIPAIFVGFATLPFTLLPLEVKTQMAHQIVNFTEDYSLNFNWVTFEQLLYGRSIHVILYACLSVGYFFWNKQMLLKKYGSIPSNHPIIQRWFFTLITLQVIIASTSLGHMITLYFKPVYFLGISSLSIFSEEHFFRICGGGFFIQNFFLFLFPNILYGNISYSLDLDSASTFQKIKSSFAKQVKALENTSEFELQLVQYLTDAPFIKKDFTLSQMSFDLKIPERNLSAYFNNDLNKTFGEWKNDQRIEYVVKLIEEGHAKVYTIEALSAEAGFQSRSKFIDAFKSRQGVTPSAFIKSKKPSTN</sequence>
<feature type="transmembrane region" description="Helical" evidence="4">
    <location>
        <begin position="147"/>
        <end position="167"/>
    </location>
</feature>